<evidence type="ECO:0000313" key="3">
    <source>
        <dbReference type="Proteomes" id="UP000004671"/>
    </source>
</evidence>
<dbReference type="HOGENOM" id="CLU_650307_0_0_0"/>
<dbReference type="RefSeq" id="WP_006929014.1">
    <property type="nucleotide sequence ID" value="NZ_CM001402.1"/>
</dbReference>
<dbReference type="KEGG" id="caby:Cabys_1005"/>
<dbReference type="STRING" id="880073.Cabys_1005"/>
<dbReference type="SUPFAM" id="SSF48208">
    <property type="entry name" value="Six-hairpin glycosidases"/>
    <property type="match status" value="2"/>
</dbReference>
<reference evidence="1 4" key="2">
    <citation type="submission" date="2016-11" db="EMBL/GenBank/DDBJ databases">
        <title>Genomic analysis of Caldithrix abyssi and proposal of a novel bacterial phylum Caldithrichaeota.</title>
        <authorList>
            <person name="Kublanov I."/>
            <person name="Sigalova O."/>
            <person name="Gavrilov S."/>
            <person name="Lebedinsky A."/>
            <person name="Ivanova N."/>
            <person name="Daum C."/>
            <person name="Reddy T."/>
            <person name="Klenk H.P."/>
            <person name="Goker M."/>
            <person name="Reva O."/>
            <person name="Miroshnichenko M."/>
            <person name="Kyprides N."/>
            <person name="Woyke T."/>
            <person name="Gelfand M."/>
        </authorList>
    </citation>
    <scope>NUCLEOTIDE SEQUENCE [LARGE SCALE GENOMIC DNA]</scope>
    <source>
        <strain evidence="1 4">LF13</strain>
    </source>
</reference>
<dbReference type="Proteomes" id="UP000183868">
    <property type="component" value="Chromosome"/>
</dbReference>
<dbReference type="PROSITE" id="PS51257">
    <property type="entry name" value="PROKAR_LIPOPROTEIN"/>
    <property type="match status" value="1"/>
</dbReference>
<organism evidence="2 3">
    <name type="scientific">Caldithrix abyssi DSM 13497</name>
    <dbReference type="NCBI Taxonomy" id="880073"/>
    <lineage>
        <taxon>Bacteria</taxon>
        <taxon>Pseudomonadati</taxon>
        <taxon>Calditrichota</taxon>
        <taxon>Calditrichia</taxon>
        <taxon>Calditrichales</taxon>
        <taxon>Calditrichaceae</taxon>
        <taxon>Caldithrix</taxon>
    </lineage>
</organism>
<keyword evidence="3" id="KW-1185">Reference proteome</keyword>
<accession>H1XWJ6</accession>
<dbReference type="OrthoDB" id="9765330at2"/>
<dbReference type="PaxDb" id="880073-Calab_2224"/>
<gene>
    <name evidence="1" type="ORF">Cabys_1005</name>
    <name evidence="2" type="ORF">Calab_2224</name>
</gene>
<name>H1XWJ6_CALAY</name>
<dbReference type="EMBL" id="CM001402">
    <property type="protein sequence ID" value="EHO41834.1"/>
    <property type="molecule type" value="Genomic_DNA"/>
</dbReference>
<reference evidence="2 3" key="1">
    <citation type="submission" date="2011-09" db="EMBL/GenBank/DDBJ databases">
        <title>The permanent draft genome of Caldithrix abyssi DSM 13497.</title>
        <authorList>
            <consortium name="US DOE Joint Genome Institute (JGI-PGF)"/>
            <person name="Lucas S."/>
            <person name="Han J."/>
            <person name="Lapidus A."/>
            <person name="Bruce D."/>
            <person name="Goodwin L."/>
            <person name="Pitluck S."/>
            <person name="Peters L."/>
            <person name="Kyrpides N."/>
            <person name="Mavromatis K."/>
            <person name="Ivanova N."/>
            <person name="Mikhailova N."/>
            <person name="Chertkov O."/>
            <person name="Detter J.C."/>
            <person name="Tapia R."/>
            <person name="Han C."/>
            <person name="Land M."/>
            <person name="Hauser L."/>
            <person name="Markowitz V."/>
            <person name="Cheng J.-F."/>
            <person name="Hugenholtz P."/>
            <person name="Woyke T."/>
            <person name="Wu D."/>
            <person name="Spring S."/>
            <person name="Brambilla E."/>
            <person name="Klenk H.-P."/>
            <person name="Eisen J.A."/>
        </authorList>
    </citation>
    <scope>NUCLEOTIDE SEQUENCE [LARGE SCALE GENOMIC DNA]</scope>
    <source>
        <strain evidence="2 3">DSM 13497</strain>
    </source>
</reference>
<dbReference type="GO" id="GO:0005975">
    <property type="term" value="P:carbohydrate metabolic process"/>
    <property type="evidence" value="ECO:0007669"/>
    <property type="project" value="InterPro"/>
</dbReference>
<dbReference type="InterPro" id="IPR008928">
    <property type="entry name" value="6-hairpin_glycosidase_sf"/>
</dbReference>
<sequence length="429" mass="48925" precursor="true">MQVTKKLLTVAIVVFVISLLIACSRPVDEQKPLINLQHLDYLYTHLTVENQKRAGIVIYAEYPDYAYFEAPGEGLICVDDVARAAIVYLRYGHYYKDEAALKKADALMRTILYLQAPNGCFFNFITAEGKIQKELKNSKPLPNWWTWRALWALAEYTYWNRQHGSPLLDSVQTAVRQVLPHVQALTEAEGQWQTINGFKIPLWLPQKYAADQGGLLVKALATLYKVEKDEKVLKLIRQLSDGLLAMQVKDERSPFYGAFLSWQNVWHAYGNIQADALFDAFEATGDSAYFKAALLELRHFYPVLKARNFLRSAKLQNDNGRVTVIDQKQFEQIAYDFRPMVWAALHAWRLTGKAEFLQLAVDLSAWFAGENIADVKMYDPQTGRCFDGIISPKKVNLNSGAESTIEALLALLEAEKDVDFKKQLPAFWQ</sequence>
<dbReference type="Proteomes" id="UP000004671">
    <property type="component" value="Chromosome"/>
</dbReference>
<evidence type="ECO:0000313" key="2">
    <source>
        <dbReference type="EMBL" id="EHO41834.1"/>
    </source>
</evidence>
<dbReference type="EMBL" id="CP018099">
    <property type="protein sequence ID" value="APF17756.1"/>
    <property type="molecule type" value="Genomic_DNA"/>
</dbReference>
<evidence type="ECO:0000313" key="1">
    <source>
        <dbReference type="EMBL" id="APF17756.1"/>
    </source>
</evidence>
<dbReference type="AlphaFoldDB" id="H1XWJ6"/>
<evidence type="ECO:0000313" key="4">
    <source>
        <dbReference type="Proteomes" id="UP000183868"/>
    </source>
</evidence>
<dbReference type="InParanoid" id="H1XWJ6"/>
<proteinExistence type="predicted"/>
<dbReference type="eggNOG" id="COG1331">
    <property type="taxonomic scope" value="Bacteria"/>
</dbReference>
<protein>
    <submittedName>
        <fullName evidence="1">Exported protein</fullName>
    </submittedName>
</protein>